<evidence type="ECO:0000256" key="2">
    <source>
        <dbReference type="SAM" id="MobiDB-lite"/>
    </source>
</evidence>
<feature type="compositionally biased region" description="Basic residues" evidence="2">
    <location>
        <begin position="779"/>
        <end position="788"/>
    </location>
</feature>
<evidence type="ECO:0000313" key="4">
    <source>
        <dbReference type="EMBL" id="DAZ94925.1"/>
    </source>
</evidence>
<feature type="compositionally biased region" description="Basic residues" evidence="2">
    <location>
        <begin position="691"/>
        <end position="700"/>
    </location>
</feature>
<feature type="compositionally biased region" description="Polar residues" evidence="2">
    <location>
        <begin position="620"/>
        <end position="633"/>
    </location>
</feature>
<feature type="compositionally biased region" description="Low complexity" evidence="2">
    <location>
        <begin position="891"/>
        <end position="912"/>
    </location>
</feature>
<feature type="region of interest" description="Disordered" evidence="2">
    <location>
        <begin position="873"/>
        <end position="954"/>
    </location>
</feature>
<organism evidence="4 5">
    <name type="scientific">Lagenidium giganteum</name>
    <dbReference type="NCBI Taxonomy" id="4803"/>
    <lineage>
        <taxon>Eukaryota</taxon>
        <taxon>Sar</taxon>
        <taxon>Stramenopiles</taxon>
        <taxon>Oomycota</taxon>
        <taxon>Peronosporomycetes</taxon>
        <taxon>Pythiales</taxon>
        <taxon>Pythiaceae</taxon>
    </lineage>
</organism>
<dbReference type="Pfam" id="PF12335">
    <property type="entry name" value="SBF2"/>
    <property type="match status" value="1"/>
</dbReference>
<feature type="compositionally biased region" description="Basic and acidic residues" evidence="2">
    <location>
        <begin position="719"/>
        <end position="734"/>
    </location>
</feature>
<dbReference type="InterPro" id="IPR022096">
    <property type="entry name" value="SBF1/SBF2"/>
</dbReference>
<proteinExistence type="predicted"/>
<dbReference type="AlphaFoldDB" id="A0AAV2YIT4"/>
<feature type="region of interest" description="Disordered" evidence="2">
    <location>
        <begin position="677"/>
        <end position="845"/>
    </location>
</feature>
<dbReference type="PANTHER" id="PTHR13663:SF2">
    <property type="entry name" value="SIMILAR TO RIKEN CDNA 6430548M08"/>
    <property type="match status" value="1"/>
</dbReference>
<reference evidence="4" key="1">
    <citation type="submission" date="2022-11" db="EMBL/GenBank/DDBJ databases">
        <authorList>
            <person name="Morgan W.R."/>
            <person name="Tartar A."/>
        </authorList>
    </citation>
    <scope>NUCLEOTIDE SEQUENCE</scope>
    <source>
        <strain evidence="4">ARSEF 373</strain>
    </source>
</reference>
<reference evidence="4" key="2">
    <citation type="journal article" date="2023" name="Microbiol Resour">
        <title>Decontamination and Annotation of the Draft Genome Sequence of the Oomycete Lagenidium giganteum ARSEF 373.</title>
        <authorList>
            <person name="Morgan W.R."/>
            <person name="Tartar A."/>
        </authorList>
    </citation>
    <scope>NUCLEOTIDE SEQUENCE</scope>
    <source>
        <strain evidence="4">ARSEF 373</strain>
    </source>
</reference>
<feature type="region of interest" description="Disordered" evidence="2">
    <location>
        <begin position="601"/>
        <end position="633"/>
    </location>
</feature>
<evidence type="ECO:0000259" key="3">
    <source>
        <dbReference type="Pfam" id="PF12335"/>
    </source>
</evidence>
<dbReference type="SUPFAM" id="SSF103657">
    <property type="entry name" value="BAR/IMD domain-like"/>
    <property type="match status" value="1"/>
</dbReference>
<keyword evidence="1" id="KW-0175">Coiled coil</keyword>
<feature type="compositionally biased region" description="Low complexity" evidence="2">
    <location>
        <begin position="812"/>
        <end position="831"/>
    </location>
</feature>
<name>A0AAV2YIT4_9STRA</name>
<evidence type="ECO:0000256" key="1">
    <source>
        <dbReference type="SAM" id="Coils"/>
    </source>
</evidence>
<dbReference type="EMBL" id="DAKRPA010000226">
    <property type="protein sequence ID" value="DAZ94925.1"/>
    <property type="molecule type" value="Genomic_DNA"/>
</dbReference>
<evidence type="ECO:0000313" key="5">
    <source>
        <dbReference type="Proteomes" id="UP001146120"/>
    </source>
</evidence>
<feature type="domain" description="SBF1/SBF2" evidence="3">
    <location>
        <begin position="387"/>
        <end position="497"/>
    </location>
</feature>
<keyword evidence="5" id="KW-1185">Reference proteome</keyword>
<protein>
    <recommendedName>
        <fullName evidence="3">SBF1/SBF2 domain-containing protein</fullName>
    </recommendedName>
</protein>
<dbReference type="Gene3D" id="1.20.1270.60">
    <property type="entry name" value="Arfaptin homology (AH) domain/BAR domain"/>
    <property type="match status" value="1"/>
</dbReference>
<dbReference type="InterPro" id="IPR027267">
    <property type="entry name" value="AH/BAR_dom_sf"/>
</dbReference>
<feature type="coiled-coil region" evidence="1">
    <location>
        <begin position="143"/>
        <end position="177"/>
    </location>
</feature>
<gene>
    <name evidence="4" type="ORF">N0F65_012642</name>
</gene>
<dbReference type="Proteomes" id="UP001146120">
    <property type="component" value="Unassembled WGS sequence"/>
</dbReference>
<dbReference type="PANTHER" id="PTHR13663">
    <property type="entry name" value="SIMILAR TO RIKEN CDNA 6430548M08"/>
    <property type="match status" value="1"/>
</dbReference>
<sequence>MSMLVHAPPYMLGERPTPLHGGSGAPTFRQVPFVRVNERVESGVKVRKQLRKYLKASSSTQHMVAQMHLSDACITVMQPQEVAQSCFESFFLQMKVYNELVGQKHLEASKAFLEMTRPLENSGKSRKWARDVYNFVQKCVQDVTMAERKMDKARVRKEAAEKELSHWKKVLEANEATYQVQPNNPEVIRAYQLAQYRFSTAFAEDEAATAEYDDSRSNLLTCIERRDQVVEEATELSQSMEEDRLDTMLIVIKQFVETKVAILQAEIEAMSGMQRIMREMDRESVIQQYIVDSMQSDLTHRHAKALHLLEWHRAWHHEQTLAAVNEPTNVLALSPEDAAKVKSAGISANDVDVIKDFIGSCFVNPEELLCTPNNASSRHRNRFTDTAALAMYRMEIVRKIIVNCLNHQRAHHLELSNEGFTMLVSALQLLLDACEEQDDAWTAKSLMNMMQTFYRTAATSDGTNKEFLYTVLASHSLWSVPQYWGNALLLTIAEELSKSPQEVPWYFLSSHDRTQMVLHVHNMVFGQLSSLLLNLATFGFSRKQVRQFVQQACFSYELPEHQRISLLASVESLPVDSRRERRRNSAGEDVIFTSSLPDWTTLTGAPEGGPKLRSFRHRTQSTVSDTRSVDSNVSGTTVTSLADMKNIASANLSASVVVASSDDEESWEDLFGANGEAGVAEGEDHDDKEKTKRKKKRQNSRRFNDQLRLARSVPLSKRINGEDANSDRDSEGQTRKPSKQANGTSDKDKHAEPHAFFPSHHPVKAVDDSSLLTSEQMEKRRRSRRMTKTRSANVIDTHAIDYSSTEESQYFPVAKPQKQQQPPQQQQQQQPPANPPPVYTQPTTVIPNNRAASMPARTVVQEPSDGLDQIKTIAAKMKQRRDAASANMDQGGRSNALNGSASASLRRSQSSATIKSSEAAGEDTYSRPALARSVSSSIGDGVAASASSPTQATGVAALRARFERL</sequence>
<accession>A0AAV2YIT4</accession>
<comment type="caution">
    <text evidence="4">The sequence shown here is derived from an EMBL/GenBank/DDBJ whole genome shotgun (WGS) entry which is preliminary data.</text>
</comment>
<dbReference type="InterPro" id="IPR039872">
    <property type="entry name" value="KIAA0513"/>
</dbReference>